<feature type="compositionally biased region" description="Low complexity" evidence="1">
    <location>
        <begin position="23"/>
        <end position="33"/>
    </location>
</feature>
<sequence>MHRCPGASITRALATRRLQAPPMVAPAPATARVARGRQSDHGTSYRNSDESSRVNLPRLTRISIELLLRHAVNDSSCRTRELGALQFLQRAHRLLCPVDEIGKGSSAVRDFTNGS</sequence>
<feature type="region of interest" description="Disordered" evidence="1">
    <location>
        <begin position="23"/>
        <end position="52"/>
    </location>
</feature>
<evidence type="ECO:0000256" key="1">
    <source>
        <dbReference type="SAM" id="MobiDB-lite"/>
    </source>
</evidence>
<accession>A0A6H5IY31</accession>
<dbReference type="EMBL" id="CADCXV010001170">
    <property type="protein sequence ID" value="CAB0042221.1"/>
    <property type="molecule type" value="Genomic_DNA"/>
</dbReference>
<evidence type="ECO:0000313" key="3">
    <source>
        <dbReference type="Proteomes" id="UP000479190"/>
    </source>
</evidence>
<proteinExistence type="predicted"/>
<name>A0A6H5IY31_9HYME</name>
<dbReference type="AlphaFoldDB" id="A0A6H5IY31"/>
<protein>
    <submittedName>
        <fullName evidence="2">Uncharacterized protein</fullName>
    </submittedName>
</protein>
<gene>
    <name evidence="2" type="ORF">TBRA_LOCUS13853</name>
</gene>
<evidence type="ECO:0000313" key="2">
    <source>
        <dbReference type="EMBL" id="CAB0042221.1"/>
    </source>
</evidence>
<keyword evidence="3" id="KW-1185">Reference proteome</keyword>
<organism evidence="2 3">
    <name type="scientific">Trichogramma brassicae</name>
    <dbReference type="NCBI Taxonomy" id="86971"/>
    <lineage>
        <taxon>Eukaryota</taxon>
        <taxon>Metazoa</taxon>
        <taxon>Ecdysozoa</taxon>
        <taxon>Arthropoda</taxon>
        <taxon>Hexapoda</taxon>
        <taxon>Insecta</taxon>
        <taxon>Pterygota</taxon>
        <taxon>Neoptera</taxon>
        <taxon>Endopterygota</taxon>
        <taxon>Hymenoptera</taxon>
        <taxon>Apocrita</taxon>
        <taxon>Proctotrupomorpha</taxon>
        <taxon>Chalcidoidea</taxon>
        <taxon>Trichogrammatidae</taxon>
        <taxon>Trichogramma</taxon>
    </lineage>
</organism>
<dbReference type="Proteomes" id="UP000479190">
    <property type="component" value="Unassembled WGS sequence"/>
</dbReference>
<reference evidence="2 3" key="1">
    <citation type="submission" date="2020-02" db="EMBL/GenBank/DDBJ databases">
        <authorList>
            <person name="Ferguson B K."/>
        </authorList>
    </citation>
    <scope>NUCLEOTIDE SEQUENCE [LARGE SCALE GENOMIC DNA]</scope>
</reference>